<dbReference type="Proteomes" id="UP000219688">
    <property type="component" value="Unassembled WGS sequence"/>
</dbReference>
<keyword evidence="6" id="KW-1185">Reference proteome</keyword>
<dbReference type="GO" id="GO:0005975">
    <property type="term" value="P:carbohydrate metabolic process"/>
    <property type="evidence" value="ECO:0007669"/>
    <property type="project" value="InterPro"/>
</dbReference>
<dbReference type="RefSeq" id="WP_141401496.1">
    <property type="nucleotide sequence ID" value="NZ_OBQK01000010.1"/>
</dbReference>
<feature type="domain" description="Glycosyl hydrolase family 13 catalytic" evidence="4">
    <location>
        <begin position="145"/>
        <end position="549"/>
    </location>
</feature>
<dbReference type="CDD" id="cd02857">
    <property type="entry name" value="E_set_CDase_PDE_N"/>
    <property type="match status" value="1"/>
</dbReference>
<name>A0A285VWA9_9MICO</name>
<accession>A0A285VWA9</accession>
<dbReference type="CDD" id="cd11338">
    <property type="entry name" value="AmyAc_CMD"/>
    <property type="match status" value="1"/>
</dbReference>
<keyword evidence="2" id="KW-0326">Glycosidase</keyword>
<dbReference type="GO" id="GO:0004553">
    <property type="term" value="F:hydrolase activity, hydrolyzing O-glycosyl compounds"/>
    <property type="evidence" value="ECO:0007669"/>
    <property type="project" value="InterPro"/>
</dbReference>
<dbReference type="InterPro" id="IPR006047">
    <property type="entry name" value="GH13_cat_dom"/>
</dbReference>
<dbReference type="InterPro" id="IPR013783">
    <property type="entry name" value="Ig-like_fold"/>
</dbReference>
<evidence type="ECO:0000256" key="3">
    <source>
        <dbReference type="SAM" id="MobiDB-lite"/>
    </source>
</evidence>
<dbReference type="PANTHER" id="PTHR10357:SF210">
    <property type="entry name" value="MALTODEXTRIN GLUCOSIDASE"/>
    <property type="match status" value="1"/>
</dbReference>
<dbReference type="PANTHER" id="PTHR10357">
    <property type="entry name" value="ALPHA-AMYLASE FAMILY MEMBER"/>
    <property type="match status" value="1"/>
</dbReference>
<protein>
    <submittedName>
        <fullName evidence="5">Alpha-glucosidase</fullName>
    </submittedName>
</protein>
<evidence type="ECO:0000313" key="5">
    <source>
        <dbReference type="EMBL" id="SOC56921.1"/>
    </source>
</evidence>
<dbReference type="Gene3D" id="3.20.20.80">
    <property type="entry name" value="Glycosidases"/>
    <property type="match status" value="1"/>
</dbReference>
<reference evidence="6" key="1">
    <citation type="submission" date="2017-08" db="EMBL/GenBank/DDBJ databases">
        <authorList>
            <person name="Varghese N."/>
            <person name="Submissions S."/>
        </authorList>
    </citation>
    <scope>NUCLEOTIDE SEQUENCE [LARGE SCALE GENOMIC DNA]</scope>
    <source>
        <strain evidence="6">USBA17B2</strain>
    </source>
</reference>
<dbReference type="SMART" id="SM00642">
    <property type="entry name" value="Aamy"/>
    <property type="match status" value="1"/>
</dbReference>
<dbReference type="Pfam" id="PF00128">
    <property type="entry name" value="Alpha-amylase"/>
    <property type="match status" value="1"/>
</dbReference>
<sequence>MIAAAEPHHDGSPLHVSQQAPTLGSVVSVRVRVPRAARVTGVHVRTTPDGEQFFSDARVVHEDDTETWWQAEITCHNPVTNYRFLLDAAGDHEASGEEDPIRRPAAYRWLNGAGLHARDVPDAADFRLVAHPAPPAWATGAVVYQVFPDRFARDVAAEPDGDPGGPRTDLPGWATPAGWDDPLDTGKDRGPAQVYGGTLDGVREHLDHLVDLGVTVLYLTPVFPARSNHRYDATSFDRVDPLLGGDEALVRLQEAAHERGLLVMGDITTNHTGDEHEWFLAARADPQGPAGDWYVRDPDHPGDWVRWLGVESLPKLDHANPAVRSALTDGPDSVVERWLGRGHGLDAWRVDVANMTGRYRDVDLAHQVARETRAAVDRATGGTGLVVAEHTHDHSADVTGDGWHGVMNYSGFTRPAWTWLRAPGFAPKFLGSPLRVPRLGADLVVETIREFSAIVPWRSLVHSMTLVGSHDTTRVRTLVGDDPEQVRVAAALLLTSPGIPMITYGDEVGMPGDFGEDGRRPMPWADRGVPGGRWDEDLLDTYRELIHLRRSSPALTDGGIRWLHAHDDAMVFLREHPDETVLVHVARAAHDAIPLELVDLPGAADARRLAGDGVRPEGERLLVHAEAPGYDVWSWPTRAPAWEPVPEDYRGGW</sequence>
<dbReference type="SUPFAM" id="SSF81296">
    <property type="entry name" value="E set domains"/>
    <property type="match status" value="1"/>
</dbReference>
<dbReference type="InterPro" id="IPR004185">
    <property type="entry name" value="Glyco_hydro_13_lg-like_dom"/>
</dbReference>
<evidence type="ECO:0000256" key="2">
    <source>
        <dbReference type="ARBA" id="ARBA00023295"/>
    </source>
</evidence>
<dbReference type="AlphaFoldDB" id="A0A285VWA9"/>
<feature type="region of interest" description="Disordered" evidence="3">
    <location>
        <begin position="155"/>
        <end position="191"/>
    </location>
</feature>
<dbReference type="InterPro" id="IPR014756">
    <property type="entry name" value="Ig_E-set"/>
</dbReference>
<organism evidence="5 6">
    <name type="scientific">Ornithinimicrobium cerasi</name>
    <dbReference type="NCBI Taxonomy" id="2248773"/>
    <lineage>
        <taxon>Bacteria</taxon>
        <taxon>Bacillati</taxon>
        <taxon>Actinomycetota</taxon>
        <taxon>Actinomycetes</taxon>
        <taxon>Micrococcales</taxon>
        <taxon>Ornithinimicrobiaceae</taxon>
        <taxon>Ornithinimicrobium</taxon>
    </lineage>
</organism>
<dbReference type="InterPro" id="IPR017853">
    <property type="entry name" value="GH"/>
</dbReference>
<dbReference type="SUPFAM" id="SSF51445">
    <property type="entry name" value="(Trans)glycosidases"/>
    <property type="match status" value="1"/>
</dbReference>
<evidence type="ECO:0000256" key="1">
    <source>
        <dbReference type="ARBA" id="ARBA00022801"/>
    </source>
</evidence>
<proteinExistence type="predicted"/>
<dbReference type="EMBL" id="OBQK01000010">
    <property type="protein sequence ID" value="SOC56921.1"/>
    <property type="molecule type" value="Genomic_DNA"/>
</dbReference>
<dbReference type="Gene3D" id="2.60.40.10">
    <property type="entry name" value="Immunoglobulins"/>
    <property type="match status" value="1"/>
</dbReference>
<evidence type="ECO:0000259" key="4">
    <source>
        <dbReference type="SMART" id="SM00642"/>
    </source>
</evidence>
<evidence type="ECO:0000313" key="6">
    <source>
        <dbReference type="Proteomes" id="UP000219688"/>
    </source>
</evidence>
<gene>
    <name evidence="5" type="ORF">SAMN05421879_1106</name>
</gene>
<keyword evidence="1" id="KW-0378">Hydrolase</keyword>